<evidence type="ECO:0000313" key="2">
    <source>
        <dbReference type="EMBL" id="PUZ75170.1"/>
    </source>
</evidence>
<dbReference type="AlphaFoldDB" id="A0A2T7F510"/>
<reference evidence="2 3" key="1">
    <citation type="submission" date="2018-04" db="EMBL/GenBank/DDBJ databases">
        <title>WGS assembly of Panicum hallii var. hallii HAL2.</title>
        <authorList>
            <person name="Lovell J."/>
            <person name="Jenkins J."/>
            <person name="Lowry D."/>
            <person name="Mamidi S."/>
            <person name="Sreedasyam A."/>
            <person name="Weng X."/>
            <person name="Barry K."/>
            <person name="Bonette J."/>
            <person name="Campitelli B."/>
            <person name="Daum C."/>
            <person name="Gordon S."/>
            <person name="Gould B."/>
            <person name="Lipzen A."/>
            <person name="MacQueen A."/>
            <person name="Palacio-Mejia J."/>
            <person name="Plott C."/>
            <person name="Shakirov E."/>
            <person name="Shu S."/>
            <person name="Yoshinaga Y."/>
            <person name="Zane M."/>
            <person name="Rokhsar D."/>
            <person name="Grimwood J."/>
            <person name="Schmutz J."/>
            <person name="Juenger T."/>
        </authorList>
    </citation>
    <scope>NUCLEOTIDE SEQUENCE [LARGE SCALE GENOMIC DNA]</scope>
    <source>
        <strain evidence="3">cv. HAL2</strain>
    </source>
</reference>
<name>A0A2T7F510_9POAL</name>
<organism evidence="2 3">
    <name type="scientific">Panicum hallii var. hallii</name>
    <dbReference type="NCBI Taxonomy" id="1504633"/>
    <lineage>
        <taxon>Eukaryota</taxon>
        <taxon>Viridiplantae</taxon>
        <taxon>Streptophyta</taxon>
        <taxon>Embryophyta</taxon>
        <taxon>Tracheophyta</taxon>
        <taxon>Spermatophyta</taxon>
        <taxon>Magnoliopsida</taxon>
        <taxon>Liliopsida</taxon>
        <taxon>Poales</taxon>
        <taxon>Poaceae</taxon>
        <taxon>PACMAD clade</taxon>
        <taxon>Panicoideae</taxon>
        <taxon>Panicodae</taxon>
        <taxon>Paniceae</taxon>
        <taxon>Panicinae</taxon>
        <taxon>Panicum</taxon>
        <taxon>Panicum sect. Panicum</taxon>
    </lineage>
</organism>
<dbReference type="EMBL" id="CM009749">
    <property type="protein sequence ID" value="PUZ75170.1"/>
    <property type="molecule type" value="Genomic_DNA"/>
</dbReference>
<keyword evidence="3" id="KW-1185">Reference proteome</keyword>
<evidence type="ECO:0000256" key="1">
    <source>
        <dbReference type="SAM" id="MobiDB-lite"/>
    </source>
</evidence>
<proteinExistence type="predicted"/>
<feature type="compositionally biased region" description="Basic and acidic residues" evidence="1">
    <location>
        <begin position="10"/>
        <end position="28"/>
    </location>
</feature>
<dbReference type="Proteomes" id="UP000244336">
    <property type="component" value="Chromosome 1"/>
</dbReference>
<sequence length="47" mass="5463">MRLRPRGHTMRLDQRDTRPKQGSREMETQGKIMRLPSPEGGNKTSKL</sequence>
<feature type="region of interest" description="Disordered" evidence="1">
    <location>
        <begin position="1"/>
        <end position="47"/>
    </location>
</feature>
<protein>
    <submittedName>
        <fullName evidence="2">Uncharacterized protein</fullName>
    </submittedName>
</protein>
<accession>A0A2T7F510</accession>
<gene>
    <name evidence="2" type="ORF">GQ55_1G128600</name>
</gene>
<evidence type="ECO:0000313" key="3">
    <source>
        <dbReference type="Proteomes" id="UP000244336"/>
    </source>
</evidence>
<dbReference type="Gramene" id="PUZ75170">
    <property type="protein sequence ID" value="PUZ75170"/>
    <property type="gene ID" value="GQ55_1G128600"/>
</dbReference>